<feature type="region of interest" description="Disordered" evidence="1">
    <location>
        <begin position="212"/>
        <end position="242"/>
    </location>
</feature>
<name>A0A2G8K3P9_STIJA</name>
<evidence type="ECO:0000313" key="3">
    <source>
        <dbReference type="Proteomes" id="UP000230750"/>
    </source>
</evidence>
<protein>
    <submittedName>
        <fullName evidence="2">Uncharacterized protein</fullName>
    </submittedName>
</protein>
<comment type="caution">
    <text evidence="2">The sequence shown here is derived from an EMBL/GenBank/DDBJ whole genome shotgun (WGS) entry which is preliminary data.</text>
</comment>
<feature type="compositionally biased region" description="Basic and acidic residues" evidence="1">
    <location>
        <begin position="334"/>
        <end position="359"/>
    </location>
</feature>
<feature type="compositionally biased region" description="Polar residues" evidence="1">
    <location>
        <begin position="380"/>
        <end position="390"/>
    </location>
</feature>
<accession>A0A2G8K3P9</accession>
<feature type="region of interest" description="Disordered" evidence="1">
    <location>
        <begin position="260"/>
        <end position="463"/>
    </location>
</feature>
<keyword evidence="3" id="KW-1185">Reference proteome</keyword>
<feature type="compositionally biased region" description="Basic and acidic residues" evidence="1">
    <location>
        <begin position="415"/>
        <end position="424"/>
    </location>
</feature>
<organism evidence="2 3">
    <name type="scientific">Stichopus japonicus</name>
    <name type="common">Sea cucumber</name>
    <dbReference type="NCBI Taxonomy" id="307972"/>
    <lineage>
        <taxon>Eukaryota</taxon>
        <taxon>Metazoa</taxon>
        <taxon>Echinodermata</taxon>
        <taxon>Eleutherozoa</taxon>
        <taxon>Echinozoa</taxon>
        <taxon>Holothuroidea</taxon>
        <taxon>Aspidochirotacea</taxon>
        <taxon>Aspidochirotida</taxon>
        <taxon>Stichopodidae</taxon>
        <taxon>Apostichopus</taxon>
    </lineage>
</organism>
<evidence type="ECO:0000313" key="2">
    <source>
        <dbReference type="EMBL" id="PIK42622.1"/>
    </source>
</evidence>
<dbReference type="Proteomes" id="UP000230750">
    <property type="component" value="Unassembled WGS sequence"/>
</dbReference>
<dbReference type="AlphaFoldDB" id="A0A2G8K3P9"/>
<proteinExistence type="predicted"/>
<feature type="compositionally biased region" description="Basic and acidic residues" evidence="1">
    <location>
        <begin position="314"/>
        <end position="323"/>
    </location>
</feature>
<dbReference type="EMBL" id="MRZV01000920">
    <property type="protein sequence ID" value="PIK42622.1"/>
    <property type="molecule type" value="Genomic_DNA"/>
</dbReference>
<sequence>MYFTRSASTGYRFRCSFSKCEAAVPNNTLVMLAHLSQHFRVRIAGDFSQNGSVVGHRRTCKSLPLTINQVGAHFTLSDREEASLHAGEVQMAYVCQWRNCNRTRTFKKGLITHLYRHVSFHLISESQHAALKEKSKPLKLSSAQFVPHGSGTKLITESMNSSHGLNFDKSKCPKLLGLLNEKADPDNPQLSQGNYGTGSPLGSLIDKLASQLMKSDGGPSSPLVTIDDSSNKKPSTVPKEGETLSRAAYRKGKFPHYQMGLSVSSPSCGPGPKKIVTPRVPGVSNEKSSKNDEEEVQGKDGTLADDVNSTKSPLDGKRKRQDDEINPQSEGDEPTTKKTKAEDETRSGDAESHHSKAKEDDDVQNPEGKTDSPLLCGSYEATSGEINAQEKQQKSGDGSSSFEGDDSPEAPCLKEQPKLGKQSKDVPMPHLDFVGPDDTDEKSTDKASRSPPDLPKLDFIGDS</sequence>
<evidence type="ECO:0000256" key="1">
    <source>
        <dbReference type="SAM" id="MobiDB-lite"/>
    </source>
</evidence>
<gene>
    <name evidence="2" type="ORF">BSL78_20524</name>
</gene>
<reference evidence="2 3" key="1">
    <citation type="journal article" date="2017" name="PLoS Biol.">
        <title>The sea cucumber genome provides insights into morphological evolution and visceral regeneration.</title>
        <authorList>
            <person name="Zhang X."/>
            <person name="Sun L."/>
            <person name="Yuan J."/>
            <person name="Sun Y."/>
            <person name="Gao Y."/>
            <person name="Zhang L."/>
            <person name="Li S."/>
            <person name="Dai H."/>
            <person name="Hamel J.F."/>
            <person name="Liu C."/>
            <person name="Yu Y."/>
            <person name="Liu S."/>
            <person name="Lin W."/>
            <person name="Guo K."/>
            <person name="Jin S."/>
            <person name="Xu P."/>
            <person name="Storey K.B."/>
            <person name="Huan P."/>
            <person name="Zhang T."/>
            <person name="Zhou Y."/>
            <person name="Zhang J."/>
            <person name="Lin C."/>
            <person name="Li X."/>
            <person name="Xing L."/>
            <person name="Huo D."/>
            <person name="Sun M."/>
            <person name="Wang L."/>
            <person name="Mercier A."/>
            <person name="Li F."/>
            <person name="Yang H."/>
            <person name="Xiang J."/>
        </authorList>
    </citation>
    <scope>NUCLEOTIDE SEQUENCE [LARGE SCALE GENOMIC DNA]</scope>
    <source>
        <strain evidence="2">Shaxun</strain>
        <tissue evidence="2">Muscle</tissue>
    </source>
</reference>
<dbReference type="OrthoDB" id="10446526at2759"/>